<proteinExistence type="predicted"/>
<protein>
    <submittedName>
        <fullName evidence="2">Uncharacterized protein</fullName>
    </submittedName>
</protein>
<dbReference type="Proteomes" id="UP000317078">
    <property type="component" value="Unassembled WGS sequence"/>
</dbReference>
<accession>A0A502FWL7</accession>
<name>A0A502FWL7_9PROT</name>
<feature type="region of interest" description="Disordered" evidence="1">
    <location>
        <begin position="316"/>
        <end position="363"/>
    </location>
</feature>
<dbReference type="AlphaFoldDB" id="A0A502FWL7"/>
<organism evidence="2 3">
    <name type="scientific">Muricoccus nepalensis</name>
    <dbReference type="NCBI Taxonomy" id="1854500"/>
    <lineage>
        <taxon>Bacteria</taxon>
        <taxon>Pseudomonadati</taxon>
        <taxon>Pseudomonadota</taxon>
        <taxon>Alphaproteobacteria</taxon>
        <taxon>Acetobacterales</taxon>
        <taxon>Roseomonadaceae</taxon>
        <taxon>Muricoccus</taxon>
    </lineage>
</organism>
<evidence type="ECO:0000313" key="3">
    <source>
        <dbReference type="Proteomes" id="UP000317078"/>
    </source>
</evidence>
<dbReference type="RefSeq" id="WP_140884585.1">
    <property type="nucleotide sequence ID" value="NZ_RCZP01000014.1"/>
</dbReference>
<gene>
    <name evidence="2" type="ORF">EAH89_15375</name>
</gene>
<dbReference type="EMBL" id="RCZP01000014">
    <property type="protein sequence ID" value="TPG53821.1"/>
    <property type="molecule type" value="Genomic_DNA"/>
</dbReference>
<sequence length="363" mass="37921">MDTQLDCRPDALRAARPAAEAPTLPPLPEGWVCGRRCDVGGPVDHPVTVDLVLMHPRAGIALIDLTDTTQDAEGFLRERLEETGFDRIFNGHLPIVHGTLQPADLPRLIDLLAVAFADLAPLTIGGGEAWVRTLERTIVPGDRVWTDNLEGRPRGWRADDAEEFEEIPAEPAPPRTSRLAALGRPVLEATAALRGALRTPIRPAVDRVTVRTLGLLADGIDAARNAADGAGHRPWRRWALLGTAGLAALALVTANLSGGPAEAPAAPPVAAAPAPAVEPLAAAAPAPEETISAAGAAGIATVAALAAVPAVQAMTAPAPRAVSFSPPRPTVAEGRREARRARRSAARQAQAPARTPPREARGR</sequence>
<reference evidence="2 3" key="1">
    <citation type="journal article" date="2019" name="Environ. Microbiol.">
        <title>Species interactions and distinct microbial communities in high Arctic permafrost affected cryosols are associated with the CH4 and CO2 gas fluxes.</title>
        <authorList>
            <person name="Altshuler I."/>
            <person name="Hamel J."/>
            <person name="Turney S."/>
            <person name="Magnuson E."/>
            <person name="Levesque R."/>
            <person name="Greer C."/>
            <person name="Whyte L.G."/>
        </authorList>
    </citation>
    <scope>NUCLEOTIDE SEQUENCE [LARGE SCALE GENOMIC DNA]</scope>
    <source>
        <strain evidence="2 3">S9.3B</strain>
    </source>
</reference>
<evidence type="ECO:0000256" key="1">
    <source>
        <dbReference type="SAM" id="MobiDB-lite"/>
    </source>
</evidence>
<keyword evidence="3" id="KW-1185">Reference proteome</keyword>
<dbReference type="OrthoDB" id="7282144at2"/>
<comment type="caution">
    <text evidence="2">The sequence shown here is derived from an EMBL/GenBank/DDBJ whole genome shotgun (WGS) entry which is preliminary data.</text>
</comment>
<evidence type="ECO:0000313" key="2">
    <source>
        <dbReference type="EMBL" id="TPG53821.1"/>
    </source>
</evidence>